<organism evidence="4 5">
    <name type="scientific">Brevibacillus centrosporus</name>
    <dbReference type="NCBI Taxonomy" id="54910"/>
    <lineage>
        <taxon>Bacteria</taxon>
        <taxon>Bacillati</taxon>
        <taxon>Bacillota</taxon>
        <taxon>Bacilli</taxon>
        <taxon>Bacillales</taxon>
        <taxon>Paenibacillaceae</taxon>
        <taxon>Brevibacillus</taxon>
    </lineage>
</organism>
<reference evidence="5" key="1">
    <citation type="submission" date="2016-10" db="EMBL/GenBank/DDBJ databases">
        <authorList>
            <person name="Varghese N."/>
            <person name="Submissions S."/>
        </authorList>
    </citation>
    <scope>NUCLEOTIDE SEQUENCE [LARGE SCALE GENOMIC DNA]</scope>
    <source>
        <strain evidence="5">OK042</strain>
    </source>
</reference>
<dbReference type="GO" id="GO:0043856">
    <property type="term" value="F:anti-sigma factor antagonist activity"/>
    <property type="evidence" value="ECO:0007669"/>
    <property type="project" value="InterPro"/>
</dbReference>
<dbReference type="RefSeq" id="WP_092270392.1">
    <property type="nucleotide sequence ID" value="NZ_CP176856.1"/>
</dbReference>
<evidence type="ECO:0000313" key="4">
    <source>
        <dbReference type="EMBL" id="SFK18978.1"/>
    </source>
</evidence>
<evidence type="ECO:0000256" key="2">
    <source>
        <dbReference type="RuleBase" id="RU003749"/>
    </source>
</evidence>
<dbReference type="Gene3D" id="3.30.750.24">
    <property type="entry name" value="STAS domain"/>
    <property type="match status" value="1"/>
</dbReference>
<feature type="domain" description="STAS" evidence="3">
    <location>
        <begin position="6"/>
        <end position="112"/>
    </location>
</feature>
<dbReference type="InterPro" id="IPR002645">
    <property type="entry name" value="STAS_dom"/>
</dbReference>
<name>A0A1I3XHJ9_9BACL</name>
<evidence type="ECO:0000259" key="3">
    <source>
        <dbReference type="PROSITE" id="PS50801"/>
    </source>
</evidence>
<dbReference type="GeneID" id="301130867"/>
<dbReference type="Pfam" id="PF01740">
    <property type="entry name" value="STAS"/>
    <property type="match status" value="1"/>
</dbReference>
<dbReference type="EMBL" id="FORT01000009">
    <property type="protein sequence ID" value="SFK18978.1"/>
    <property type="molecule type" value="Genomic_DNA"/>
</dbReference>
<evidence type="ECO:0000313" key="5">
    <source>
        <dbReference type="Proteomes" id="UP000198915"/>
    </source>
</evidence>
<dbReference type="NCBIfam" id="TIGR00377">
    <property type="entry name" value="ant_ant_sig"/>
    <property type="match status" value="1"/>
</dbReference>
<dbReference type="PROSITE" id="PS50801">
    <property type="entry name" value="STAS"/>
    <property type="match status" value="1"/>
</dbReference>
<dbReference type="AlphaFoldDB" id="A0A1I3XHJ9"/>
<dbReference type="InterPro" id="IPR036513">
    <property type="entry name" value="STAS_dom_sf"/>
</dbReference>
<accession>A0A1I3XHJ9</accession>
<evidence type="ECO:0000256" key="1">
    <source>
        <dbReference type="ARBA" id="ARBA00009013"/>
    </source>
</evidence>
<keyword evidence="5" id="KW-1185">Reference proteome</keyword>
<protein>
    <recommendedName>
        <fullName evidence="2">Anti-sigma factor antagonist</fullName>
    </recommendedName>
</protein>
<gene>
    <name evidence="4" type="ORF">SAMN05518846_109241</name>
</gene>
<comment type="similarity">
    <text evidence="1 2">Belongs to the anti-sigma-factor antagonist family.</text>
</comment>
<proteinExistence type="inferred from homology"/>
<dbReference type="PANTHER" id="PTHR33495">
    <property type="entry name" value="ANTI-SIGMA FACTOR ANTAGONIST TM_1081-RELATED-RELATED"/>
    <property type="match status" value="1"/>
</dbReference>
<dbReference type="STRING" id="1884381.SAMN05518846_109241"/>
<dbReference type="CDD" id="cd07043">
    <property type="entry name" value="STAS_anti-anti-sigma_factors"/>
    <property type="match status" value="1"/>
</dbReference>
<dbReference type="Proteomes" id="UP000198915">
    <property type="component" value="Unassembled WGS sequence"/>
</dbReference>
<dbReference type="InterPro" id="IPR003658">
    <property type="entry name" value="Anti-sigma_ant"/>
</dbReference>
<sequence>MAAEKFSIDQRETDKAIVLHFHGELDLEVAATLFRDKLETVVYRTEKELVLDLTDLSYIDSTGIGILVSVLKIRNERKAALTVQNIPASVCKLLEITGISQFLLAGVKGDAH</sequence>
<dbReference type="SUPFAM" id="SSF52091">
    <property type="entry name" value="SpoIIaa-like"/>
    <property type="match status" value="1"/>
</dbReference>